<keyword evidence="2" id="KW-0732">Signal</keyword>
<evidence type="ECO:0000256" key="1">
    <source>
        <dbReference type="SAM" id="MobiDB-lite"/>
    </source>
</evidence>
<dbReference type="Proteomes" id="UP000198953">
    <property type="component" value="Unassembled WGS sequence"/>
</dbReference>
<gene>
    <name evidence="4" type="ORF">SAMN05660976_07786</name>
</gene>
<evidence type="ECO:0000256" key="2">
    <source>
        <dbReference type="SAM" id="SignalP"/>
    </source>
</evidence>
<evidence type="ECO:0000313" key="4">
    <source>
        <dbReference type="EMBL" id="SEN54801.1"/>
    </source>
</evidence>
<protein>
    <submittedName>
        <fullName evidence="4">D-alanyl-D-alanine carboxypeptidase</fullName>
    </submittedName>
</protein>
<organism evidence="4 5">
    <name type="scientific">Nonomuraea pusilla</name>
    <dbReference type="NCBI Taxonomy" id="46177"/>
    <lineage>
        <taxon>Bacteria</taxon>
        <taxon>Bacillati</taxon>
        <taxon>Actinomycetota</taxon>
        <taxon>Actinomycetes</taxon>
        <taxon>Streptosporangiales</taxon>
        <taxon>Streptosporangiaceae</taxon>
        <taxon>Nonomuraea</taxon>
    </lineage>
</organism>
<dbReference type="AlphaFoldDB" id="A0A1H8HEW1"/>
<sequence length="385" mass="41422">MSVFRRHRVRAALLGALVLPATLVATSPAHANPAKDGDAPLRQRVEQVVARGAVGAYADVRDENGHRTARAGRARLKGTRPVPHDPVFRVGSTTKAFVATVVLQLAGEGRLTLEDPVERWLPGLVPGGDGVSVRQLLNHTSGLFDYSQDKDVPLFGPEFLRNRLRTYTAEELVRIALRNPPSFAPGKGWQYSNTNYLLAGMIIEKVTGRSYAEEITRRILRPLGLRRTFLPGTSPAIPGRHAHGYMPLTMEPDAELVDITGFNPSVAGAAGEMISSAGDVQRFFAALLQGRLLRPAQLAEMTRTVDISRETGLQGAGYGLGLEVMPLSCGGKTWAHGGSSPGFNTYVGNTRDARRQVVVSATGMTRNESLAAARELVDKALCGTS</sequence>
<keyword evidence="4" id="KW-0645">Protease</keyword>
<dbReference type="InterPro" id="IPR050491">
    <property type="entry name" value="AmpC-like"/>
</dbReference>
<dbReference type="InterPro" id="IPR001466">
    <property type="entry name" value="Beta-lactam-related"/>
</dbReference>
<dbReference type="InterPro" id="IPR012338">
    <property type="entry name" value="Beta-lactam/transpept-like"/>
</dbReference>
<dbReference type="RefSeq" id="WP_091105425.1">
    <property type="nucleotide sequence ID" value="NZ_FOBF01000029.1"/>
</dbReference>
<keyword evidence="5" id="KW-1185">Reference proteome</keyword>
<evidence type="ECO:0000313" key="5">
    <source>
        <dbReference type="Proteomes" id="UP000198953"/>
    </source>
</evidence>
<proteinExistence type="predicted"/>
<dbReference type="PANTHER" id="PTHR46825:SF7">
    <property type="entry name" value="D-ALANYL-D-ALANINE CARBOXYPEPTIDASE"/>
    <property type="match status" value="1"/>
</dbReference>
<dbReference type="SUPFAM" id="SSF56601">
    <property type="entry name" value="beta-lactamase/transpeptidase-like"/>
    <property type="match status" value="1"/>
</dbReference>
<name>A0A1H8HEW1_9ACTN</name>
<keyword evidence="4" id="KW-0121">Carboxypeptidase</keyword>
<dbReference type="Pfam" id="PF00144">
    <property type="entry name" value="Beta-lactamase"/>
    <property type="match status" value="1"/>
</dbReference>
<feature type="compositionally biased region" description="Basic residues" evidence="1">
    <location>
        <begin position="67"/>
        <end position="78"/>
    </location>
</feature>
<feature type="domain" description="Beta-lactamase-related" evidence="3">
    <location>
        <begin position="41"/>
        <end position="380"/>
    </location>
</feature>
<feature type="region of interest" description="Disordered" evidence="1">
    <location>
        <begin position="64"/>
        <end position="85"/>
    </location>
</feature>
<evidence type="ECO:0000259" key="3">
    <source>
        <dbReference type="Pfam" id="PF00144"/>
    </source>
</evidence>
<dbReference type="PANTHER" id="PTHR46825">
    <property type="entry name" value="D-ALANYL-D-ALANINE-CARBOXYPEPTIDASE/ENDOPEPTIDASE AMPH"/>
    <property type="match status" value="1"/>
</dbReference>
<dbReference type="Gene3D" id="3.40.710.10">
    <property type="entry name" value="DD-peptidase/beta-lactamase superfamily"/>
    <property type="match status" value="1"/>
</dbReference>
<keyword evidence="4" id="KW-0378">Hydrolase</keyword>
<feature type="chain" id="PRO_5011794878" evidence="2">
    <location>
        <begin position="32"/>
        <end position="385"/>
    </location>
</feature>
<dbReference type="EMBL" id="FOBF01000029">
    <property type="protein sequence ID" value="SEN54801.1"/>
    <property type="molecule type" value="Genomic_DNA"/>
</dbReference>
<reference evidence="4 5" key="1">
    <citation type="submission" date="2016-10" db="EMBL/GenBank/DDBJ databases">
        <authorList>
            <person name="de Groot N.N."/>
        </authorList>
    </citation>
    <scope>NUCLEOTIDE SEQUENCE [LARGE SCALE GENOMIC DNA]</scope>
    <source>
        <strain evidence="4 5">DSM 43357</strain>
    </source>
</reference>
<feature type="signal peptide" evidence="2">
    <location>
        <begin position="1"/>
        <end position="31"/>
    </location>
</feature>
<dbReference type="GO" id="GO:0004180">
    <property type="term" value="F:carboxypeptidase activity"/>
    <property type="evidence" value="ECO:0007669"/>
    <property type="project" value="UniProtKB-KW"/>
</dbReference>
<dbReference type="STRING" id="46177.SAMN05660976_07786"/>
<accession>A0A1H8HEW1</accession>
<dbReference type="OrthoDB" id="3499702at2"/>